<dbReference type="Gene3D" id="2.60.40.10">
    <property type="entry name" value="Immunoglobulins"/>
    <property type="match status" value="1"/>
</dbReference>
<keyword evidence="3" id="KW-1185">Reference proteome</keyword>
<organism evidence="2 3">
    <name type="scientific">Cyclopterus lumpus</name>
    <name type="common">Lumpsucker</name>
    <dbReference type="NCBI Taxonomy" id="8103"/>
    <lineage>
        <taxon>Eukaryota</taxon>
        <taxon>Metazoa</taxon>
        <taxon>Chordata</taxon>
        <taxon>Craniata</taxon>
        <taxon>Vertebrata</taxon>
        <taxon>Euteleostomi</taxon>
        <taxon>Actinopterygii</taxon>
        <taxon>Neopterygii</taxon>
        <taxon>Teleostei</taxon>
        <taxon>Neoteleostei</taxon>
        <taxon>Acanthomorphata</taxon>
        <taxon>Eupercaria</taxon>
        <taxon>Perciformes</taxon>
        <taxon>Cottioidei</taxon>
        <taxon>Cottales</taxon>
        <taxon>Cyclopteridae</taxon>
        <taxon>Cyclopterus</taxon>
    </lineage>
</organism>
<dbReference type="GO" id="GO:0042289">
    <property type="term" value="F:MHC class II protein binding"/>
    <property type="evidence" value="ECO:0007669"/>
    <property type="project" value="TreeGrafter"/>
</dbReference>
<dbReference type="PANTHER" id="PTHR11422">
    <property type="entry name" value="T-CELL SURFACE GLYCOPROTEIN CD4"/>
    <property type="match status" value="1"/>
</dbReference>
<reference evidence="2" key="1">
    <citation type="submission" date="2025-08" db="UniProtKB">
        <authorList>
            <consortium name="Ensembl"/>
        </authorList>
    </citation>
    <scope>IDENTIFICATION</scope>
</reference>
<evidence type="ECO:0000313" key="3">
    <source>
        <dbReference type="Proteomes" id="UP000694565"/>
    </source>
</evidence>
<evidence type="ECO:0000259" key="1">
    <source>
        <dbReference type="PROSITE" id="PS50835"/>
    </source>
</evidence>
<proteinExistence type="predicted"/>
<protein>
    <recommendedName>
        <fullName evidence="1">Ig-like domain-containing protein</fullName>
    </recommendedName>
</protein>
<feature type="domain" description="Ig-like" evidence="1">
    <location>
        <begin position="16"/>
        <end position="94"/>
    </location>
</feature>
<dbReference type="PROSITE" id="PS50835">
    <property type="entry name" value="IG_LIKE"/>
    <property type="match status" value="1"/>
</dbReference>
<dbReference type="InterPro" id="IPR007110">
    <property type="entry name" value="Ig-like_dom"/>
</dbReference>
<dbReference type="GeneTree" id="ENSGT00970000193439"/>
<reference evidence="2" key="2">
    <citation type="submission" date="2025-09" db="UniProtKB">
        <authorList>
            <consortium name="Ensembl"/>
        </authorList>
    </citation>
    <scope>IDENTIFICATION</scope>
</reference>
<dbReference type="InterPro" id="IPR013783">
    <property type="entry name" value="Ig-like_fold"/>
</dbReference>
<dbReference type="GO" id="GO:0042110">
    <property type="term" value="P:T cell activation"/>
    <property type="evidence" value="ECO:0007669"/>
    <property type="project" value="TreeGrafter"/>
</dbReference>
<dbReference type="GO" id="GO:0009897">
    <property type="term" value="C:external side of plasma membrane"/>
    <property type="evidence" value="ECO:0007669"/>
    <property type="project" value="TreeGrafter"/>
</dbReference>
<dbReference type="GO" id="GO:0070374">
    <property type="term" value="P:positive regulation of ERK1 and ERK2 cascade"/>
    <property type="evidence" value="ECO:0007669"/>
    <property type="project" value="TreeGrafter"/>
</dbReference>
<accession>A0A8C2Z9L8</accession>
<dbReference type="InterPro" id="IPR036179">
    <property type="entry name" value="Ig-like_dom_sf"/>
</dbReference>
<dbReference type="PANTHER" id="PTHR11422:SF5">
    <property type="entry name" value="DIVERSE IMMUNOGLOBULIN DOMAIN-CONTAINING PROTEIN 1.1 ISOFORM X1-RELATED"/>
    <property type="match status" value="1"/>
</dbReference>
<dbReference type="GO" id="GO:0035723">
    <property type="term" value="P:interleukin-15-mediated signaling pathway"/>
    <property type="evidence" value="ECO:0007669"/>
    <property type="project" value="TreeGrafter"/>
</dbReference>
<evidence type="ECO:0000313" key="2">
    <source>
        <dbReference type="Ensembl" id="ENSCLMP00005024098.1"/>
    </source>
</evidence>
<dbReference type="Ensembl" id="ENSCLMT00005025206.1">
    <property type="protein sequence ID" value="ENSCLMP00005024098.1"/>
    <property type="gene ID" value="ENSCLMG00005011915.1"/>
</dbReference>
<dbReference type="Proteomes" id="UP000694565">
    <property type="component" value="Unplaced"/>
</dbReference>
<name>A0A8C2Z9L8_CYCLU</name>
<dbReference type="GO" id="GO:1990782">
    <property type="term" value="F:protein tyrosine kinase binding"/>
    <property type="evidence" value="ECO:0007669"/>
    <property type="project" value="TreeGrafter"/>
</dbReference>
<dbReference type="GO" id="GO:0045121">
    <property type="term" value="C:membrane raft"/>
    <property type="evidence" value="ECO:0007669"/>
    <property type="project" value="TreeGrafter"/>
</dbReference>
<sequence length="235" mass="25593">CLDECVVLQECSFLFPAVIGGPPTSLFFGGGQDAILPCANASPACANVSWFYLIKDKYVASGSSPRLSLDAECSLVIKNVTAEDASSFVCRLGNDPHHDEFMFLNVLTSELSPSPQYDDPERAGEVTLECSLWRHSSVLHCPPNSLRWVDEAGARLQDEGVGHRFLGQANCVSVLTVKRQSGVDRRYACLFVDGNRVAVEAGYTPDFTGTPSVTSIVNQGRCFQTKGHILKCIIW</sequence>
<dbReference type="SUPFAM" id="SSF48726">
    <property type="entry name" value="Immunoglobulin"/>
    <property type="match status" value="1"/>
</dbReference>
<dbReference type="AlphaFoldDB" id="A0A8C2Z9L8"/>